<feature type="domain" description="Toprim" evidence="1">
    <location>
        <begin position="2"/>
        <end position="141"/>
    </location>
</feature>
<dbReference type="Pfam" id="PF01131">
    <property type="entry name" value="Topoisom_bac"/>
    <property type="match status" value="1"/>
</dbReference>
<dbReference type="GO" id="GO:0006310">
    <property type="term" value="P:DNA recombination"/>
    <property type="evidence" value="ECO:0007669"/>
    <property type="project" value="TreeGrafter"/>
</dbReference>
<dbReference type="GO" id="GO:0003677">
    <property type="term" value="F:DNA binding"/>
    <property type="evidence" value="ECO:0007669"/>
    <property type="project" value="InterPro"/>
</dbReference>
<dbReference type="Gene3D" id="1.10.290.10">
    <property type="entry name" value="Topoisomerase I, domain 4"/>
    <property type="match status" value="1"/>
</dbReference>
<dbReference type="Gene3D" id="2.70.20.10">
    <property type="entry name" value="Topoisomerase I, domain 3"/>
    <property type="match status" value="1"/>
</dbReference>
<protein>
    <submittedName>
        <fullName evidence="3">Type IA DNA topoisomerase</fullName>
    </submittedName>
</protein>
<dbReference type="GO" id="GO:0003917">
    <property type="term" value="F:DNA topoisomerase type I (single strand cut, ATP-independent) activity"/>
    <property type="evidence" value="ECO:0007669"/>
    <property type="project" value="InterPro"/>
</dbReference>
<gene>
    <name evidence="3" type="ORF">F6H94_08415</name>
</gene>
<dbReference type="InterPro" id="IPR013825">
    <property type="entry name" value="Topo_IA_cen_sub2"/>
</dbReference>
<dbReference type="GO" id="GO:0006281">
    <property type="term" value="P:DNA repair"/>
    <property type="evidence" value="ECO:0007669"/>
    <property type="project" value="TreeGrafter"/>
</dbReference>
<proteinExistence type="predicted"/>
<dbReference type="InterPro" id="IPR000380">
    <property type="entry name" value="Topo_IA"/>
</dbReference>
<dbReference type="InterPro" id="IPR023405">
    <property type="entry name" value="Topo_IA_core_domain"/>
</dbReference>
<dbReference type="PRINTS" id="PR00417">
    <property type="entry name" value="PRTPISMRASEI"/>
</dbReference>
<dbReference type="InterPro" id="IPR003602">
    <property type="entry name" value="Topo_IA_DNA-bd_dom"/>
</dbReference>
<reference evidence="3 4" key="1">
    <citation type="submission" date="2019-09" db="EMBL/GenBank/DDBJ databases">
        <title>Draft genome sequence assemblies of isolates from the urinary tract.</title>
        <authorList>
            <person name="Mores C.R."/>
            <person name="Putonti C."/>
            <person name="Wolfe A.J."/>
        </authorList>
    </citation>
    <scope>NUCLEOTIDE SEQUENCE [LARGE SCALE GENOMIC DNA]</scope>
    <source>
        <strain evidence="3 4">UMB246</strain>
    </source>
</reference>
<dbReference type="InterPro" id="IPR013497">
    <property type="entry name" value="Topo_IA_cen"/>
</dbReference>
<dbReference type="InterPro" id="IPR013824">
    <property type="entry name" value="Topo_IA_cen_sub1"/>
</dbReference>
<dbReference type="GO" id="GO:0006265">
    <property type="term" value="P:DNA topological change"/>
    <property type="evidence" value="ECO:0007669"/>
    <property type="project" value="InterPro"/>
</dbReference>
<sequence length="905" mass="102770">MKLLILCEKPDVKRKFEKALGGTTGFFNGNYFQIVASHGHLLTLDEPANQVSASLKPKYADWSNINYLPWNLNDFSWKNVFKTDNDRATFNYIEQASFDKDAIVIATDNDPSGEGDVLGWEIVNALDWKGKVYRIRFADETPKGIIKSLNNWEDATEQFKQPIYLAGLARQRFDYASMQYSRMALYFARQAHHSPATLRLGRLKSVILNKIYLQTKAINEYVKKPFYEVRFKDSNGNIFKRSFDEATDMFRFNSRTGAEKDLINYVQNNVVIIDETKGKSKQPPALLDLGRLSVLLAKKGYTPKQILTTYQRMYEAGIVSYPRTADTKITQGNFDELLPLAPKIADVVGVSKSLLTHKLSRKKFIITKADHGANRPGLNVPNSLTEISAKYGALGQLIYETLAKSYLAMLCEDYEYDQIKAHLNLNPDFKSEINVPKKLGYKAIFDESSLNDDDDEEQNTLFSNSASPFIFEGANPKPKLPTHKFLINYLDKTGIGTAATRLSTISDISEGDRALIQLKKRVYCLTGLGKLQAILSLDCKIADEKTSKKLFDLMNLVKKNQANWKDIPNLINDMVLADKEIMQRNITKLKNVRINMKEVEYITGKFNGQDVAFKREWGGHKFTDTEVQALLAGQSIKIRVKSGEVSGRLARQQYNDTLFWGFKAEEKIYDEKTYITGKFNGQEVHFKREWGGHKFTDSEIQALLAGQVIKFSVKGGEVSGKLDQQQYKGKPFWGFKAEDKTYDEAVYATGMYDGEEVHFKRVWGNHIFTTNEIQTLLAGGSVSFDTAKGNVKGILAKQKYKGKSFWGFKPEIDIDPDNYVTGKFRGKIIKFKRVWGGHRFTDEEVAALLAGKVISFRNINDFQVEYTAHGKLAKQSFKNSEGKTIKYYGFKFLTPEAAAEFKLKE</sequence>
<dbReference type="RefSeq" id="WP_050758052.1">
    <property type="nucleotide sequence ID" value="NZ_JAKEYL010000008.1"/>
</dbReference>
<dbReference type="PANTHER" id="PTHR11390:SF21">
    <property type="entry name" value="DNA TOPOISOMERASE 3-ALPHA"/>
    <property type="match status" value="1"/>
</dbReference>
<evidence type="ECO:0000259" key="2">
    <source>
        <dbReference type="PROSITE" id="PS52039"/>
    </source>
</evidence>
<dbReference type="SUPFAM" id="SSF56712">
    <property type="entry name" value="Prokaryotic type I DNA topoisomerase"/>
    <property type="match status" value="1"/>
</dbReference>
<dbReference type="SMART" id="SM00493">
    <property type="entry name" value="TOPRIM"/>
    <property type="match status" value="1"/>
</dbReference>
<dbReference type="OrthoDB" id="9803554at2"/>
<dbReference type="SMART" id="SM00437">
    <property type="entry name" value="TOP1Ac"/>
    <property type="match status" value="1"/>
</dbReference>
<evidence type="ECO:0000313" key="4">
    <source>
        <dbReference type="Proteomes" id="UP000327236"/>
    </source>
</evidence>
<evidence type="ECO:0000313" key="3">
    <source>
        <dbReference type="EMBL" id="KAA9320159.1"/>
    </source>
</evidence>
<dbReference type="InterPro" id="IPR013826">
    <property type="entry name" value="Topo_IA_cen_sub3"/>
</dbReference>
<dbReference type="Pfam" id="PF01751">
    <property type="entry name" value="Toprim"/>
    <property type="match status" value="1"/>
</dbReference>
<name>A0A558LXW0_LACJE</name>
<dbReference type="InterPro" id="IPR006171">
    <property type="entry name" value="TOPRIM_dom"/>
</dbReference>
<dbReference type="Gene3D" id="3.40.50.140">
    <property type="match status" value="1"/>
</dbReference>
<accession>A0A558LXW0</accession>
<keyword evidence="3" id="KW-0413">Isomerase</keyword>
<organism evidence="3 4">
    <name type="scientific">Lactobacillus jensenii</name>
    <dbReference type="NCBI Taxonomy" id="109790"/>
    <lineage>
        <taxon>Bacteria</taxon>
        <taxon>Bacillati</taxon>
        <taxon>Bacillota</taxon>
        <taxon>Bacilli</taxon>
        <taxon>Lactobacillales</taxon>
        <taxon>Lactobacillaceae</taxon>
        <taxon>Lactobacillus</taxon>
    </lineage>
</organism>
<dbReference type="Proteomes" id="UP000327236">
    <property type="component" value="Unassembled WGS sequence"/>
</dbReference>
<dbReference type="Gene3D" id="1.10.460.10">
    <property type="entry name" value="Topoisomerase I, domain 2"/>
    <property type="match status" value="2"/>
</dbReference>
<dbReference type="EMBL" id="VYWW01000056">
    <property type="protein sequence ID" value="KAA9320159.1"/>
    <property type="molecule type" value="Genomic_DNA"/>
</dbReference>
<dbReference type="PROSITE" id="PS50880">
    <property type="entry name" value="TOPRIM"/>
    <property type="match status" value="1"/>
</dbReference>
<dbReference type="GO" id="GO:0043597">
    <property type="term" value="C:cytoplasmic replication fork"/>
    <property type="evidence" value="ECO:0007669"/>
    <property type="project" value="TreeGrafter"/>
</dbReference>
<dbReference type="PROSITE" id="PS52039">
    <property type="entry name" value="TOPO_IA_2"/>
    <property type="match status" value="1"/>
</dbReference>
<dbReference type="AlphaFoldDB" id="A0A558LXW0"/>
<evidence type="ECO:0000259" key="1">
    <source>
        <dbReference type="PROSITE" id="PS50880"/>
    </source>
</evidence>
<comment type="caution">
    <text evidence="3">The sequence shown here is derived from an EMBL/GenBank/DDBJ whole genome shotgun (WGS) entry which is preliminary data.</text>
</comment>
<dbReference type="PANTHER" id="PTHR11390">
    <property type="entry name" value="PROKARYOTIC DNA TOPOISOMERASE"/>
    <property type="match status" value="1"/>
</dbReference>
<feature type="domain" description="Topo IA-type catalytic" evidence="2">
    <location>
        <begin position="160"/>
        <end position="582"/>
    </location>
</feature>